<feature type="compositionally biased region" description="Low complexity" evidence="11">
    <location>
        <begin position="60"/>
        <end position="70"/>
    </location>
</feature>
<dbReference type="InterPro" id="IPR029063">
    <property type="entry name" value="SAM-dependent_MTases_sf"/>
</dbReference>
<comment type="similarity">
    <text evidence="1">Belongs to the class I-like SAM-binding methyltransferase superfamily. TRM5/TYW2 family.</text>
</comment>
<dbReference type="CDD" id="cd02440">
    <property type="entry name" value="AdoMet_MTases"/>
    <property type="match status" value="1"/>
</dbReference>
<keyword evidence="2 10" id="KW-0963">Cytoplasm</keyword>
<dbReference type="GO" id="GO:0052906">
    <property type="term" value="F:tRNA (guanine(37)-N1)-methyltransferase activity"/>
    <property type="evidence" value="ECO:0007669"/>
    <property type="project" value="UniProtKB-UniRule"/>
</dbReference>
<dbReference type="PANTHER" id="PTHR23245">
    <property type="entry name" value="TRNA METHYLTRANSFERASE"/>
    <property type="match status" value="1"/>
</dbReference>
<keyword evidence="7 10" id="KW-0496">Mitochondrion</keyword>
<comment type="function">
    <text evidence="10">Specifically methylates the N1 position of guanosine-37 in various cytoplasmic and mitochondrial tRNAs. Methylation is not dependent on the nature of the nucleoside 5' of the target nucleoside. This is the first step in the biosynthesis of wybutosine (yW), a modified base adjacent to the anticodon of tRNAs and required for accurate decoding.</text>
</comment>
<accession>A0ABD3MTT5</accession>
<dbReference type="PANTHER" id="PTHR23245:SF43">
    <property type="entry name" value="TRNA (GUANINE(37)-N1)-METHYLTRANSFERASE 2"/>
    <property type="match status" value="1"/>
</dbReference>
<organism evidence="13 14">
    <name type="scientific">Cyclotella atomus</name>
    <dbReference type="NCBI Taxonomy" id="382360"/>
    <lineage>
        <taxon>Eukaryota</taxon>
        <taxon>Sar</taxon>
        <taxon>Stramenopiles</taxon>
        <taxon>Ochrophyta</taxon>
        <taxon>Bacillariophyta</taxon>
        <taxon>Coscinodiscophyceae</taxon>
        <taxon>Thalassiosirophycidae</taxon>
        <taxon>Stephanodiscales</taxon>
        <taxon>Stephanodiscaceae</taxon>
        <taxon>Cyclotella</taxon>
    </lineage>
</organism>
<dbReference type="GO" id="GO:0005634">
    <property type="term" value="C:nucleus"/>
    <property type="evidence" value="ECO:0007669"/>
    <property type="project" value="UniProtKB-SubCell"/>
</dbReference>
<evidence type="ECO:0000259" key="12">
    <source>
        <dbReference type="PROSITE" id="PS51684"/>
    </source>
</evidence>
<evidence type="ECO:0000256" key="3">
    <source>
        <dbReference type="ARBA" id="ARBA00022603"/>
    </source>
</evidence>
<dbReference type="EMBL" id="JALLPJ020001368">
    <property type="protein sequence ID" value="KAL3767365.1"/>
    <property type="molecule type" value="Genomic_DNA"/>
</dbReference>
<protein>
    <recommendedName>
        <fullName evidence="10">tRNA (guanine(37)-N1)-methyltransferase</fullName>
        <ecNumber evidence="10">2.1.1.228</ecNumber>
    </recommendedName>
    <alternativeName>
        <fullName evidence="10">M1G-methyltransferase</fullName>
    </alternativeName>
    <alternativeName>
        <fullName evidence="10">tRNA [GM37] methyltransferase</fullName>
    </alternativeName>
    <alternativeName>
        <fullName evidence="10">tRNA methyltransferase 5 homolog</fullName>
    </alternativeName>
</protein>
<evidence type="ECO:0000256" key="1">
    <source>
        <dbReference type="ARBA" id="ARBA00009775"/>
    </source>
</evidence>
<gene>
    <name evidence="13" type="ORF">ACHAWO_006911</name>
</gene>
<feature type="domain" description="SAM-dependent methyltransferase TRM5/TYW2-type" evidence="12">
    <location>
        <begin position="341"/>
        <end position="624"/>
    </location>
</feature>
<dbReference type="HAMAP" id="MF_03152">
    <property type="entry name" value="TRM5"/>
    <property type="match status" value="1"/>
</dbReference>
<comment type="similarity">
    <text evidence="10">Belongs to the TRM5 / TYW2 family.</text>
</comment>
<dbReference type="FunFam" id="3.30.300.110:FF:000001">
    <property type="entry name" value="tRNA (guanine(37)-N1)-methyltransferase"/>
    <property type="match status" value="1"/>
</dbReference>
<evidence type="ECO:0000313" key="14">
    <source>
        <dbReference type="Proteomes" id="UP001530400"/>
    </source>
</evidence>
<evidence type="ECO:0000256" key="9">
    <source>
        <dbReference type="ARBA" id="ARBA00047783"/>
    </source>
</evidence>
<dbReference type="GO" id="GO:0070901">
    <property type="term" value="P:mitochondrial tRNA methylation"/>
    <property type="evidence" value="ECO:0007669"/>
    <property type="project" value="UniProtKB-ARBA"/>
</dbReference>
<evidence type="ECO:0000313" key="13">
    <source>
        <dbReference type="EMBL" id="KAL3767365.1"/>
    </source>
</evidence>
<reference evidence="13 14" key="1">
    <citation type="submission" date="2024-10" db="EMBL/GenBank/DDBJ databases">
        <title>Updated reference genomes for cyclostephanoid diatoms.</title>
        <authorList>
            <person name="Roberts W.R."/>
            <person name="Alverson A.J."/>
        </authorList>
    </citation>
    <scope>NUCLEOTIDE SEQUENCE [LARGE SCALE GENOMIC DNA]</scope>
    <source>
        <strain evidence="13 14">AJA010-31</strain>
    </source>
</reference>
<evidence type="ECO:0000256" key="10">
    <source>
        <dbReference type="HAMAP-Rule" id="MF_03152"/>
    </source>
</evidence>
<evidence type="ECO:0000256" key="4">
    <source>
        <dbReference type="ARBA" id="ARBA00022679"/>
    </source>
</evidence>
<dbReference type="AlphaFoldDB" id="A0ABD3MTT5"/>
<dbReference type="InterPro" id="IPR030382">
    <property type="entry name" value="MeTrfase_TRM5/TYW2"/>
</dbReference>
<keyword evidence="3 10" id="KW-0489">Methyltransferase</keyword>
<dbReference type="Gene3D" id="3.40.50.150">
    <property type="entry name" value="Vaccinia Virus protein VP39"/>
    <property type="match status" value="1"/>
</dbReference>
<feature type="binding site" evidence="10">
    <location>
        <position position="430"/>
    </location>
    <ligand>
        <name>S-adenosyl-L-methionine</name>
        <dbReference type="ChEBI" id="CHEBI:59789"/>
    </ligand>
</feature>
<evidence type="ECO:0000256" key="2">
    <source>
        <dbReference type="ARBA" id="ARBA00022490"/>
    </source>
</evidence>
<name>A0ABD3MTT5_9STRA</name>
<keyword evidence="4 10" id="KW-0808">Transferase</keyword>
<feature type="region of interest" description="Disordered" evidence="11">
    <location>
        <begin position="52"/>
        <end position="72"/>
    </location>
</feature>
<keyword evidence="14" id="KW-1185">Reference proteome</keyword>
<dbReference type="Proteomes" id="UP001530400">
    <property type="component" value="Unassembled WGS sequence"/>
</dbReference>
<evidence type="ECO:0000256" key="5">
    <source>
        <dbReference type="ARBA" id="ARBA00022691"/>
    </source>
</evidence>
<evidence type="ECO:0000256" key="6">
    <source>
        <dbReference type="ARBA" id="ARBA00022694"/>
    </source>
</evidence>
<dbReference type="Gene3D" id="3.30.300.110">
    <property type="entry name" value="Met-10+ protein-like domains"/>
    <property type="match status" value="1"/>
</dbReference>
<evidence type="ECO:0000256" key="7">
    <source>
        <dbReference type="ARBA" id="ARBA00023128"/>
    </source>
</evidence>
<dbReference type="Pfam" id="PF02475">
    <property type="entry name" value="TRM5-TYW2_MTfase"/>
    <property type="match status" value="1"/>
</dbReference>
<comment type="subcellular location">
    <subcellularLocation>
        <location evidence="10">Mitochondrion matrix</location>
    </subcellularLocation>
    <subcellularLocation>
        <location evidence="10">Nucleus</location>
    </subcellularLocation>
    <subcellularLocation>
        <location evidence="10">Cytoplasm</location>
    </subcellularLocation>
    <text evidence="10">Predominantly in the mitochondria and in the nucleus.</text>
</comment>
<dbReference type="EC" id="2.1.1.228" evidence="10"/>
<dbReference type="Pfam" id="PF25133">
    <property type="entry name" value="TYW2_N_2"/>
    <property type="match status" value="1"/>
</dbReference>
<feature type="binding site" evidence="10">
    <location>
        <position position="524"/>
    </location>
    <ligand>
        <name>S-adenosyl-L-methionine</name>
        <dbReference type="ChEBI" id="CHEBI:59789"/>
    </ligand>
</feature>
<dbReference type="InterPro" id="IPR025792">
    <property type="entry name" value="tRNA_Gua_MeTrfase_euk"/>
</dbReference>
<evidence type="ECO:0000256" key="11">
    <source>
        <dbReference type="SAM" id="MobiDB-lite"/>
    </source>
</evidence>
<feature type="region of interest" description="Disordered" evidence="11">
    <location>
        <begin position="1"/>
        <end position="29"/>
    </location>
</feature>
<feature type="binding site" evidence="10">
    <location>
        <begin position="502"/>
        <end position="503"/>
    </location>
    <ligand>
        <name>S-adenosyl-L-methionine</name>
        <dbReference type="ChEBI" id="CHEBI:59789"/>
    </ligand>
</feature>
<comment type="caution">
    <text evidence="13">The sequence shown here is derived from an EMBL/GenBank/DDBJ whole genome shotgun (WGS) entry which is preliminary data.</text>
</comment>
<comment type="subunit">
    <text evidence="10">Monomer.</text>
</comment>
<dbReference type="SUPFAM" id="SSF53335">
    <property type="entry name" value="S-adenosyl-L-methionine-dependent methyltransferases"/>
    <property type="match status" value="1"/>
</dbReference>
<keyword evidence="6 10" id="KW-0819">tRNA processing</keyword>
<dbReference type="GO" id="GO:0005759">
    <property type="term" value="C:mitochondrial matrix"/>
    <property type="evidence" value="ECO:0007669"/>
    <property type="project" value="UniProtKB-SubCell"/>
</dbReference>
<evidence type="ECO:0000256" key="8">
    <source>
        <dbReference type="ARBA" id="ARBA00023242"/>
    </source>
</evidence>
<keyword evidence="5 10" id="KW-0949">S-adenosyl-L-methionine</keyword>
<proteinExistence type="inferred from homology"/>
<comment type="catalytic activity">
    <reaction evidence="9 10">
        <text>guanosine(37) in tRNA + S-adenosyl-L-methionine = N(1)-methylguanosine(37) in tRNA + S-adenosyl-L-homocysteine + H(+)</text>
        <dbReference type="Rhea" id="RHEA:36899"/>
        <dbReference type="Rhea" id="RHEA-COMP:10145"/>
        <dbReference type="Rhea" id="RHEA-COMP:10147"/>
        <dbReference type="ChEBI" id="CHEBI:15378"/>
        <dbReference type="ChEBI" id="CHEBI:57856"/>
        <dbReference type="ChEBI" id="CHEBI:59789"/>
        <dbReference type="ChEBI" id="CHEBI:73542"/>
        <dbReference type="ChEBI" id="CHEBI:74269"/>
        <dbReference type="EC" id="2.1.1.228"/>
    </reaction>
</comment>
<dbReference type="PROSITE" id="PS51684">
    <property type="entry name" value="SAM_MT_TRM5_TYW2"/>
    <property type="match status" value="1"/>
</dbReference>
<sequence>MKMKEISGSKFLTAAPRQPSITSSIGDNEHSAAARSAKLTLLTGAMRSSSLREHTSHQYSSNLSSQPPRSSLRKRSSLRAALFGSMWMNMSALKWSVDARTRIRANPFCLKDYCFSAGTSRHTSILSFVPLLTSKPRSCKASGSECFPTLQSPMIRTRLLYTSNSALYSDRQGAIDENYQSINEHNWRTSSLTETISLSSISVPSHHVHKLLSDKDSPIKQYLATKMEVLEDVHPRIKVVIDSEPLDRKDQEEVPRKRILLMSSSTTNGEIIDGGHSGDNVTELCKLLPYLPRNNAQQLIFAYSALPAMPHTISIPYQKQSVSRILSKLLPESALPPPSSYEQIGHVAHLNLRDNHLPFGKLIGSVLLDRIDSIKTVVNKLGEVGGPYRTYKVDLLAGESNYNVHVVEHGTSLYFDLTKVYWCTRLEGERTYMIQHCFKPNQVIADAFCGVGALCTRAALAKGCTILANDLNPDAVTYCRDSAQRNGIDTSNPKVFNVQCGDAREFIMKIGTATSDLPNHLVLNFPLDSPSFLNALRWWPSGEKILDPPRVHVYTFARGDEDRTASEAAIDKVADGLLPEGGYTEPSKFRGDYLNSLGCNVEAREIRDAAPGKVVICVSFSVTRVLLRRMQGDYGLL</sequence>
<dbReference type="InterPro" id="IPR056743">
    <property type="entry name" value="TRM5-TYW2-like_MTfase"/>
</dbReference>
<feature type="binding site" evidence="10">
    <location>
        <begin position="470"/>
        <end position="471"/>
    </location>
    <ligand>
        <name>S-adenosyl-L-methionine</name>
        <dbReference type="ChEBI" id="CHEBI:59789"/>
    </ligand>
</feature>
<keyword evidence="8 10" id="KW-0539">Nucleus</keyword>
<dbReference type="InterPro" id="IPR056744">
    <property type="entry name" value="TRM5/TYW2-like_N"/>
</dbReference>